<dbReference type="PANTHER" id="PTHR43054:SF1">
    <property type="entry name" value="SCYLLO-INOSITOL 2-DEHYDROGENASE (NADP(+)) IOLU"/>
    <property type="match status" value="1"/>
</dbReference>
<dbReference type="InterPro" id="IPR055170">
    <property type="entry name" value="GFO_IDH_MocA-like_dom"/>
</dbReference>
<evidence type="ECO:0000313" key="3">
    <source>
        <dbReference type="EMBL" id="MCU6764400.1"/>
    </source>
</evidence>
<evidence type="ECO:0000259" key="2">
    <source>
        <dbReference type="Pfam" id="PF22725"/>
    </source>
</evidence>
<keyword evidence="4" id="KW-1185">Reference proteome</keyword>
<dbReference type="SUPFAM" id="SSF55347">
    <property type="entry name" value="Glyceraldehyde-3-phosphate dehydrogenase-like, C-terminal domain"/>
    <property type="match status" value="1"/>
</dbReference>
<reference evidence="3 4" key="1">
    <citation type="journal article" date="2021" name="ISME Commun">
        <title>Automated analysis of genomic sequences facilitates high-throughput and comprehensive description of bacteria.</title>
        <authorList>
            <person name="Hitch T.C.A."/>
        </authorList>
    </citation>
    <scope>NUCLEOTIDE SEQUENCE [LARGE SCALE GENOMIC DNA]</scope>
    <source>
        <strain evidence="3 4">Sanger_23</strain>
    </source>
</reference>
<evidence type="ECO:0000259" key="1">
    <source>
        <dbReference type="Pfam" id="PF01408"/>
    </source>
</evidence>
<dbReference type="InterPro" id="IPR000683">
    <property type="entry name" value="Gfo/Idh/MocA-like_OxRdtase_N"/>
</dbReference>
<dbReference type="Pfam" id="PF22725">
    <property type="entry name" value="GFO_IDH_MocA_C3"/>
    <property type="match status" value="1"/>
</dbReference>
<comment type="caution">
    <text evidence="3">The sequence shown here is derived from an EMBL/GenBank/DDBJ whole genome shotgun (WGS) entry which is preliminary data.</text>
</comment>
<dbReference type="PANTHER" id="PTHR43054">
    <property type="match status" value="1"/>
</dbReference>
<dbReference type="EMBL" id="JAOQJL010000004">
    <property type="protein sequence ID" value="MCU6764400.1"/>
    <property type="molecule type" value="Genomic_DNA"/>
</dbReference>
<gene>
    <name evidence="3" type="ORF">OCV61_03125</name>
</gene>
<name>A0ABT2TQA8_9FIRM</name>
<accession>A0ABT2TQA8</accession>
<organism evidence="3 4">
    <name type="scientific">Blautia ammoniilytica</name>
    <dbReference type="NCBI Taxonomy" id="2981782"/>
    <lineage>
        <taxon>Bacteria</taxon>
        <taxon>Bacillati</taxon>
        <taxon>Bacillota</taxon>
        <taxon>Clostridia</taxon>
        <taxon>Lachnospirales</taxon>
        <taxon>Lachnospiraceae</taxon>
        <taxon>Blautia</taxon>
    </lineage>
</organism>
<dbReference type="RefSeq" id="WP_262582638.1">
    <property type="nucleotide sequence ID" value="NZ_JAOQJL010000004.1"/>
</dbReference>
<dbReference type="InterPro" id="IPR036291">
    <property type="entry name" value="NAD(P)-bd_dom_sf"/>
</dbReference>
<dbReference type="Pfam" id="PF01408">
    <property type="entry name" value="GFO_IDH_MocA"/>
    <property type="match status" value="1"/>
</dbReference>
<dbReference type="Gene3D" id="3.30.360.10">
    <property type="entry name" value="Dihydrodipicolinate Reductase, domain 2"/>
    <property type="match status" value="1"/>
</dbReference>
<dbReference type="Gene3D" id="3.40.50.720">
    <property type="entry name" value="NAD(P)-binding Rossmann-like Domain"/>
    <property type="match status" value="1"/>
</dbReference>
<dbReference type="SUPFAM" id="SSF51735">
    <property type="entry name" value="NAD(P)-binding Rossmann-fold domains"/>
    <property type="match status" value="1"/>
</dbReference>
<feature type="domain" description="GFO/IDH/MocA-like oxidoreductase" evidence="2">
    <location>
        <begin position="141"/>
        <end position="237"/>
    </location>
</feature>
<sequence>MNGKIRIGTIGTGKIVRRFLAGIAKCPLIEYQAVYSRSEEKAKDFAAEYGVEKYYTTLEGLAQDPDIDGVYIASPNFLHCEQAVFLMEHGKHVLVEKPVASNERELERMQQAAQRNHVVFLEAMRSIFAPGYQVIQENLPKLGQIRRVTLQYCQYSSRYDNFKKGIIENAFKPELSNGALMDIGVYCVYALVMLFGMPDKIQAQGVFLENGVDGAGTIIGIYPDKQAELIYSKITDSSSPSQIQGEKANMLISEVGRVQELTICYRNGETEQISIDLDPDDMVYEAGIWADCILNHKETKAYDQYSRMEMKLMDEARKLMGICFPADKGTL</sequence>
<evidence type="ECO:0000313" key="4">
    <source>
        <dbReference type="Proteomes" id="UP001652409"/>
    </source>
</evidence>
<feature type="domain" description="Gfo/Idh/MocA-like oxidoreductase N-terminal" evidence="1">
    <location>
        <begin position="5"/>
        <end position="120"/>
    </location>
</feature>
<protein>
    <submittedName>
        <fullName evidence="3">Gfo/Idh/MocA family oxidoreductase</fullName>
    </submittedName>
</protein>
<proteinExistence type="predicted"/>
<dbReference type="Proteomes" id="UP001652409">
    <property type="component" value="Unassembled WGS sequence"/>
</dbReference>